<dbReference type="AlphaFoldDB" id="A0A849CD76"/>
<evidence type="ECO:0000313" key="2">
    <source>
        <dbReference type="Proteomes" id="UP000586827"/>
    </source>
</evidence>
<keyword evidence="2" id="KW-1185">Reference proteome</keyword>
<organism evidence="1 2">
    <name type="scientific">Nocardia uniformis</name>
    <dbReference type="NCBI Taxonomy" id="53432"/>
    <lineage>
        <taxon>Bacteria</taxon>
        <taxon>Bacillati</taxon>
        <taxon>Actinomycetota</taxon>
        <taxon>Actinomycetes</taxon>
        <taxon>Mycobacteriales</taxon>
        <taxon>Nocardiaceae</taxon>
        <taxon>Nocardia</taxon>
    </lineage>
</organism>
<reference evidence="1 2" key="1">
    <citation type="submission" date="2020-05" db="EMBL/GenBank/DDBJ databases">
        <title>MicrobeNet Type strains.</title>
        <authorList>
            <person name="Nicholson A.C."/>
        </authorList>
    </citation>
    <scope>NUCLEOTIDE SEQUENCE [LARGE SCALE GENOMIC DNA]</scope>
    <source>
        <strain evidence="1 2">JCM 3224</strain>
    </source>
</reference>
<gene>
    <name evidence="1" type="ORF">HLB23_30250</name>
</gene>
<proteinExistence type="predicted"/>
<evidence type="ECO:0000313" key="1">
    <source>
        <dbReference type="EMBL" id="NNH74087.1"/>
    </source>
</evidence>
<protein>
    <submittedName>
        <fullName evidence="1">Uncharacterized protein</fullName>
    </submittedName>
</protein>
<dbReference type="SUPFAM" id="SSF50118">
    <property type="entry name" value="Cell growth inhibitor/plasmid maintenance toxic component"/>
    <property type="match status" value="1"/>
</dbReference>
<name>A0A849CD76_9NOCA</name>
<sequence length="47" mass="4880">MTGAISGFARAVTVAPIPKSSFVEQLGVLDTATMDQVDTALRATLDL</sequence>
<dbReference type="Proteomes" id="UP000586827">
    <property type="component" value="Unassembled WGS sequence"/>
</dbReference>
<dbReference type="InterPro" id="IPR011067">
    <property type="entry name" value="Plasmid_toxin/cell-grow_inhib"/>
</dbReference>
<accession>A0A849CD76</accession>
<dbReference type="Gene3D" id="2.30.30.110">
    <property type="match status" value="1"/>
</dbReference>
<dbReference type="EMBL" id="JABELX010000012">
    <property type="protein sequence ID" value="NNH74087.1"/>
    <property type="molecule type" value="Genomic_DNA"/>
</dbReference>
<comment type="caution">
    <text evidence="1">The sequence shown here is derived from an EMBL/GenBank/DDBJ whole genome shotgun (WGS) entry which is preliminary data.</text>
</comment>